<evidence type="ECO:0000256" key="6">
    <source>
        <dbReference type="ARBA" id="ARBA00022840"/>
    </source>
</evidence>
<comment type="similarity">
    <text evidence="7 11">Belongs to the DEAD box helicase family.</text>
</comment>
<keyword evidence="4 11" id="KW-0378">Hydrolase</keyword>
<dbReference type="GO" id="GO:0016787">
    <property type="term" value="F:hydrolase activity"/>
    <property type="evidence" value="ECO:0007669"/>
    <property type="project" value="UniProtKB-KW"/>
</dbReference>
<dbReference type="PANTHER" id="PTHR47959:SF13">
    <property type="entry name" value="ATP-DEPENDENT RNA HELICASE RHLE"/>
    <property type="match status" value="1"/>
</dbReference>
<organism evidence="16 17">
    <name type="scientific">Arenimonas maotaiensis</name>
    <dbReference type="NCBI Taxonomy" id="1446479"/>
    <lineage>
        <taxon>Bacteria</taxon>
        <taxon>Pseudomonadati</taxon>
        <taxon>Pseudomonadota</taxon>
        <taxon>Gammaproteobacteria</taxon>
        <taxon>Lysobacterales</taxon>
        <taxon>Lysobacteraceae</taxon>
        <taxon>Arenimonas</taxon>
    </lineage>
</organism>
<reference evidence="16" key="2">
    <citation type="submission" date="2020-09" db="EMBL/GenBank/DDBJ databases">
        <authorList>
            <person name="Sun Q."/>
            <person name="Zhou Y."/>
        </authorList>
    </citation>
    <scope>NUCLEOTIDE SEQUENCE</scope>
    <source>
        <strain evidence="16">CGMCC 1.12726</strain>
    </source>
</reference>
<dbReference type="GO" id="GO:0005829">
    <property type="term" value="C:cytosol"/>
    <property type="evidence" value="ECO:0007669"/>
    <property type="project" value="TreeGrafter"/>
</dbReference>
<keyword evidence="2" id="KW-0963">Cytoplasm</keyword>
<feature type="short sequence motif" description="Q motif" evidence="10">
    <location>
        <begin position="1"/>
        <end position="29"/>
    </location>
</feature>
<dbReference type="FunFam" id="3.40.50.300:FF:000468">
    <property type="entry name" value="ATP-dependent RNA helicase RhlE"/>
    <property type="match status" value="1"/>
</dbReference>
<dbReference type="FunFam" id="3.40.50.300:FF:000108">
    <property type="entry name" value="ATP-dependent RNA helicase RhlE"/>
    <property type="match status" value="1"/>
</dbReference>
<keyword evidence="5 11" id="KW-0347">Helicase</keyword>
<gene>
    <name evidence="16" type="primary">rhlE</name>
    <name evidence="16" type="ORF">GCM10010960_03400</name>
</gene>
<evidence type="ECO:0000256" key="3">
    <source>
        <dbReference type="ARBA" id="ARBA00022741"/>
    </source>
</evidence>
<comment type="caution">
    <text evidence="16">The sequence shown here is derived from an EMBL/GenBank/DDBJ whole genome shotgun (WGS) entry which is preliminary data.</text>
</comment>
<evidence type="ECO:0000313" key="17">
    <source>
        <dbReference type="Proteomes" id="UP000632858"/>
    </source>
</evidence>
<keyword evidence="6 11" id="KW-0067">ATP-binding</keyword>
<dbReference type="AlphaFoldDB" id="A0A917FJL0"/>
<dbReference type="GO" id="GO:0042255">
    <property type="term" value="P:ribosome assembly"/>
    <property type="evidence" value="ECO:0007669"/>
    <property type="project" value="UniProtKB-ARBA"/>
</dbReference>
<dbReference type="PROSITE" id="PS51194">
    <property type="entry name" value="HELICASE_CTER"/>
    <property type="match status" value="1"/>
</dbReference>
<dbReference type="InterPro" id="IPR044742">
    <property type="entry name" value="DEAD/DEAH_RhlB"/>
</dbReference>
<evidence type="ECO:0000256" key="11">
    <source>
        <dbReference type="RuleBase" id="RU000492"/>
    </source>
</evidence>
<dbReference type="EC" id="3.6.4.13" evidence="1"/>
<evidence type="ECO:0000256" key="8">
    <source>
        <dbReference type="ARBA" id="ARBA00047984"/>
    </source>
</evidence>
<keyword evidence="3 11" id="KW-0547">Nucleotide-binding</keyword>
<dbReference type="Pfam" id="PF00271">
    <property type="entry name" value="Helicase_C"/>
    <property type="match status" value="1"/>
</dbReference>
<evidence type="ECO:0000256" key="4">
    <source>
        <dbReference type="ARBA" id="ARBA00022801"/>
    </source>
</evidence>
<reference evidence="16" key="1">
    <citation type="journal article" date="2014" name="Int. J. Syst. Evol. Microbiol.">
        <title>Complete genome sequence of Corynebacterium casei LMG S-19264T (=DSM 44701T), isolated from a smear-ripened cheese.</title>
        <authorList>
            <consortium name="US DOE Joint Genome Institute (JGI-PGF)"/>
            <person name="Walter F."/>
            <person name="Albersmeier A."/>
            <person name="Kalinowski J."/>
            <person name="Ruckert C."/>
        </authorList>
    </citation>
    <scope>NUCLEOTIDE SEQUENCE</scope>
    <source>
        <strain evidence="16">CGMCC 1.12726</strain>
    </source>
</reference>
<dbReference type="SMART" id="SM00487">
    <property type="entry name" value="DEXDc"/>
    <property type="match status" value="1"/>
</dbReference>
<dbReference type="InterPro" id="IPR000629">
    <property type="entry name" value="RNA-helicase_DEAD-box_CS"/>
</dbReference>
<dbReference type="InterPro" id="IPR014001">
    <property type="entry name" value="Helicase_ATP-bd"/>
</dbReference>
<dbReference type="EMBL" id="BMFO01000001">
    <property type="protein sequence ID" value="GGF84680.1"/>
    <property type="molecule type" value="Genomic_DNA"/>
</dbReference>
<proteinExistence type="inferred from homology"/>
<feature type="domain" description="Helicase ATP-binding" evidence="13">
    <location>
        <begin position="32"/>
        <end position="206"/>
    </location>
</feature>
<protein>
    <recommendedName>
        <fullName evidence="9">DEAD-box ATP-dependent RNA helicase RhpA</fullName>
        <ecNumber evidence="1">3.6.4.13</ecNumber>
    </recommendedName>
</protein>
<evidence type="ECO:0000256" key="10">
    <source>
        <dbReference type="PROSITE-ProRule" id="PRU00552"/>
    </source>
</evidence>
<evidence type="ECO:0000256" key="9">
    <source>
        <dbReference type="ARBA" id="ARBA00074363"/>
    </source>
</evidence>
<comment type="catalytic activity">
    <reaction evidence="8">
        <text>ATP + H2O = ADP + phosphate + H(+)</text>
        <dbReference type="Rhea" id="RHEA:13065"/>
        <dbReference type="ChEBI" id="CHEBI:15377"/>
        <dbReference type="ChEBI" id="CHEBI:15378"/>
        <dbReference type="ChEBI" id="CHEBI:30616"/>
        <dbReference type="ChEBI" id="CHEBI:43474"/>
        <dbReference type="ChEBI" id="CHEBI:456216"/>
        <dbReference type="EC" id="3.6.4.13"/>
    </reaction>
</comment>
<dbReference type="GO" id="GO:0005524">
    <property type="term" value="F:ATP binding"/>
    <property type="evidence" value="ECO:0007669"/>
    <property type="project" value="UniProtKB-KW"/>
</dbReference>
<dbReference type="PROSITE" id="PS51195">
    <property type="entry name" value="Q_MOTIF"/>
    <property type="match status" value="1"/>
</dbReference>
<accession>A0A917FJL0</accession>
<dbReference type="InterPro" id="IPR050079">
    <property type="entry name" value="DEAD_box_RNA_helicase"/>
</dbReference>
<feature type="domain" description="DEAD-box RNA helicase Q" evidence="15">
    <location>
        <begin position="1"/>
        <end position="29"/>
    </location>
</feature>
<name>A0A917FJL0_9GAMM</name>
<keyword evidence="17" id="KW-1185">Reference proteome</keyword>
<dbReference type="SMART" id="SM00490">
    <property type="entry name" value="HELICc"/>
    <property type="match status" value="1"/>
</dbReference>
<evidence type="ECO:0000256" key="12">
    <source>
        <dbReference type="SAM" id="MobiDB-lite"/>
    </source>
</evidence>
<evidence type="ECO:0000313" key="16">
    <source>
        <dbReference type="EMBL" id="GGF84680.1"/>
    </source>
</evidence>
<dbReference type="Pfam" id="PF00270">
    <property type="entry name" value="DEAD"/>
    <property type="match status" value="1"/>
</dbReference>
<dbReference type="RefSeq" id="WP_188447091.1">
    <property type="nucleotide sequence ID" value="NZ_BMFO01000001.1"/>
</dbReference>
<dbReference type="Proteomes" id="UP000632858">
    <property type="component" value="Unassembled WGS sequence"/>
</dbReference>
<dbReference type="PROSITE" id="PS00039">
    <property type="entry name" value="DEAD_ATP_HELICASE"/>
    <property type="match status" value="1"/>
</dbReference>
<dbReference type="CDD" id="cd18787">
    <property type="entry name" value="SF2_C_DEAD"/>
    <property type="match status" value="1"/>
</dbReference>
<dbReference type="PANTHER" id="PTHR47959">
    <property type="entry name" value="ATP-DEPENDENT RNA HELICASE RHLE-RELATED"/>
    <property type="match status" value="1"/>
</dbReference>
<evidence type="ECO:0000259" key="13">
    <source>
        <dbReference type="PROSITE" id="PS51192"/>
    </source>
</evidence>
<dbReference type="SUPFAM" id="SSF52540">
    <property type="entry name" value="P-loop containing nucleoside triphosphate hydrolases"/>
    <property type="match status" value="1"/>
</dbReference>
<evidence type="ECO:0000259" key="15">
    <source>
        <dbReference type="PROSITE" id="PS51195"/>
    </source>
</evidence>
<dbReference type="InterPro" id="IPR011545">
    <property type="entry name" value="DEAD/DEAH_box_helicase_dom"/>
</dbReference>
<evidence type="ECO:0000256" key="1">
    <source>
        <dbReference type="ARBA" id="ARBA00012552"/>
    </source>
</evidence>
<evidence type="ECO:0000256" key="7">
    <source>
        <dbReference type="ARBA" id="ARBA00038437"/>
    </source>
</evidence>
<evidence type="ECO:0000256" key="2">
    <source>
        <dbReference type="ARBA" id="ARBA00022490"/>
    </source>
</evidence>
<dbReference type="GO" id="GO:0009266">
    <property type="term" value="P:response to temperature stimulus"/>
    <property type="evidence" value="ECO:0007669"/>
    <property type="project" value="UniProtKB-ARBA"/>
</dbReference>
<dbReference type="PROSITE" id="PS51192">
    <property type="entry name" value="HELICASE_ATP_BIND_1"/>
    <property type="match status" value="1"/>
</dbReference>
<evidence type="ECO:0000259" key="14">
    <source>
        <dbReference type="PROSITE" id="PS51194"/>
    </source>
</evidence>
<dbReference type="InterPro" id="IPR001650">
    <property type="entry name" value="Helicase_C-like"/>
</dbReference>
<dbReference type="InterPro" id="IPR014014">
    <property type="entry name" value="RNA_helicase_DEAD_Q_motif"/>
</dbReference>
<dbReference type="GO" id="GO:0003724">
    <property type="term" value="F:RNA helicase activity"/>
    <property type="evidence" value="ECO:0007669"/>
    <property type="project" value="UniProtKB-EC"/>
</dbReference>
<feature type="region of interest" description="Disordered" evidence="12">
    <location>
        <begin position="372"/>
        <end position="436"/>
    </location>
</feature>
<feature type="domain" description="Helicase C-terminal" evidence="14">
    <location>
        <begin position="229"/>
        <end position="385"/>
    </location>
</feature>
<evidence type="ECO:0000256" key="5">
    <source>
        <dbReference type="ARBA" id="ARBA00022806"/>
    </source>
</evidence>
<sequence length="436" mass="47374">MPFQSLGLMPELVRALSDKGYTEPTAIQKQAIPAILAGDDVLGGAQTGTGKTAAFTLPILQRLAETPNPKAKGPRVLILVPTRELAVQVHTSIREYGKHIRLRTAVMYGGASMNPQMMALGKGLDILVATPGRLIDHLERGTAQLHRVETLILDEADRMLDMGFLPAIKKILNQVPKQRQTLLFSATFDAPIKQLALQFMRNPVEVQVSSQNTVAQTVNHTAHPVDAGKKRDLLLNILSERYQDQILVFVKTKHLCNRIAEQITKDGIPALAIHGNKSQGARLKALADFKSGDVRVLCATDVAARGLDIPLLPLVINYDLPMVPEDYVHRIGRTGRAGANGEAISLVATDEGGLLRAINRLLKQDIALEAKPGFEPTTQMRMDLTPPRGKPSGHQAPRRKPAQPGHLKGHGLASQKPKAGSPGGNRPRGQQRSPQR</sequence>
<dbReference type="CDD" id="cd00268">
    <property type="entry name" value="DEADc"/>
    <property type="match status" value="1"/>
</dbReference>
<dbReference type="GO" id="GO:0003676">
    <property type="term" value="F:nucleic acid binding"/>
    <property type="evidence" value="ECO:0007669"/>
    <property type="project" value="InterPro"/>
</dbReference>
<dbReference type="InterPro" id="IPR027417">
    <property type="entry name" value="P-loop_NTPase"/>
</dbReference>
<dbReference type="Gene3D" id="3.40.50.300">
    <property type="entry name" value="P-loop containing nucleotide triphosphate hydrolases"/>
    <property type="match status" value="2"/>
</dbReference>